<feature type="compositionally biased region" description="Basic and acidic residues" evidence="1">
    <location>
        <begin position="12"/>
        <end position="25"/>
    </location>
</feature>
<feature type="compositionally biased region" description="Basic residues" evidence="1">
    <location>
        <begin position="1"/>
        <end position="10"/>
    </location>
</feature>
<proteinExistence type="predicted"/>
<evidence type="ECO:0000313" key="2">
    <source>
        <dbReference type="EMBL" id="GBP71144.1"/>
    </source>
</evidence>
<dbReference type="EMBL" id="BGZK01001098">
    <property type="protein sequence ID" value="GBP71144.1"/>
    <property type="molecule type" value="Genomic_DNA"/>
</dbReference>
<dbReference type="AlphaFoldDB" id="A0A4C1Y8A4"/>
<gene>
    <name evidence="2" type="ORF">EVAR_37239_1</name>
</gene>
<feature type="region of interest" description="Disordered" evidence="1">
    <location>
        <begin position="1"/>
        <end position="31"/>
    </location>
</feature>
<organism evidence="2 3">
    <name type="scientific">Eumeta variegata</name>
    <name type="common">Bagworm moth</name>
    <name type="synonym">Eumeta japonica</name>
    <dbReference type="NCBI Taxonomy" id="151549"/>
    <lineage>
        <taxon>Eukaryota</taxon>
        <taxon>Metazoa</taxon>
        <taxon>Ecdysozoa</taxon>
        <taxon>Arthropoda</taxon>
        <taxon>Hexapoda</taxon>
        <taxon>Insecta</taxon>
        <taxon>Pterygota</taxon>
        <taxon>Neoptera</taxon>
        <taxon>Endopterygota</taxon>
        <taxon>Lepidoptera</taxon>
        <taxon>Glossata</taxon>
        <taxon>Ditrysia</taxon>
        <taxon>Tineoidea</taxon>
        <taxon>Psychidae</taxon>
        <taxon>Oiketicinae</taxon>
        <taxon>Eumeta</taxon>
    </lineage>
</organism>
<keyword evidence="3" id="KW-1185">Reference proteome</keyword>
<reference evidence="2 3" key="1">
    <citation type="journal article" date="2019" name="Commun. Biol.">
        <title>The bagworm genome reveals a unique fibroin gene that provides high tensile strength.</title>
        <authorList>
            <person name="Kono N."/>
            <person name="Nakamura H."/>
            <person name="Ohtoshi R."/>
            <person name="Tomita M."/>
            <person name="Numata K."/>
            <person name="Arakawa K."/>
        </authorList>
    </citation>
    <scope>NUCLEOTIDE SEQUENCE [LARGE SCALE GENOMIC DNA]</scope>
</reference>
<protein>
    <submittedName>
        <fullName evidence="2">Uncharacterized protein</fullName>
    </submittedName>
</protein>
<evidence type="ECO:0000256" key="1">
    <source>
        <dbReference type="SAM" id="MobiDB-lite"/>
    </source>
</evidence>
<name>A0A4C1Y8A4_EUMVA</name>
<dbReference type="Proteomes" id="UP000299102">
    <property type="component" value="Unassembled WGS sequence"/>
</dbReference>
<evidence type="ECO:0000313" key="3">
    <source>
        <dbReference type="Proteomes" id="UP000299102"/>
    </source>
</evidence>
<accession>A0A4C1Y8A4</accession>
<sequence>MPSKSRRNIGRRTNDARRNHQYRLDDETEEDCEQRVEANGLRIAQSRLDITPEQQQQSSSPCSVRAYTKRKLERRLNRQPKSIVQYERLAFRYNSTINYAADVAVDFGTMNTCSML</sequence>
<comment type="caution">
    <text evidence="2">The sequence shown here is derived from an EMBL/GenBank/DDBJ whole genome shotgun (WGS) entry which is preliminary data.</text>
</comment>